<feature type="domain" description="HTH tetR-type" evidence="4">
    <location>
        <begin position="6"/>
        <end position="66"/>
    </location>
</feature>
<sequence>MGRPAKMTDTDVLDVTYELIWQRGCDDVTIRDLEAALDLRAPSIYRRFGSRDELFAAAIDRYVERVVQGRITKFLDGSDDPLQGIREFFLSVLTIPAGAARAPGCLLTTTSQQSAGNVPAIGAALGRGFELIELAFRRTLDRAVGQGRTLASPSPEVARTLLQSFQGVLVLARCGFDQLDVTVNRTLDALLMSHRRSPNLTQGASSP</sequence>
<dbReference type="SUPFAM" id="SSF46689">
    <property type="entry name" value="Homeodomain-like"/>
    <property type="match status" value="1"/>
</dbReference>
<proteinExistence type="predicted"/>
<name>A0A6J5YM20_9ZZZZ</name>
<evidence type="ECO:0000256" key="2">
    <source>
        <dbReference type="ARBA" id="ARBA00023125"/>
    </source>
</evidence>
<dbReference type="EMBL" id="CAEMXZ010000158">
    <property type="protein sequence ID" value="CAB4324492.1"/>
    <property type="molecule type" value="Genomic_DNA"/>
</dbReference>
<evidence type="ECO:0000313" key="5">
    <source>
        <dbReference type="EMBL" id="CAB4324492.1"/>
    </source>
</evidence>
<evidence type="ECO:0000256" key="1">
    <source>
        <dbReference type="ARBA" id="ARBA00023015"/>
    </source>
</evidence>
<keyword evidence="2" id="KW-0238">DNA-binding</keyword>
<evidence type="ECO:0000256" key="3">
    <source>
        <dbReference type="ARBA" id="ARBA00023163"/>
    </source>
</evidence>
<keyword evidence="3" id="KW-0804">Transcription</keyword>
<dbReference type="PROSITE" id="PS50977">
    <property type="entry name" value="HTH_TETR_2"/>
    <property type="match status" value="1"/>
</dbReference>
<organism evidence="5">
    <name type="scientific">freshwater metagenome</name>
    <dbReference type="NCBI Taxonomy" id="449393"/>
    <lineage>
        <taxon>unclassified sequences</taxon>
        <taxon>metagenomes</taxon>
        <taxon>ecological metagenomes</taxon>
    </lineage>
</organism>
<accession>A0A6J5YM20</accession>
<reference evidence="5" key="1">
    <citation type="submission" date="2020-05" db="EMBL/GenBank/DDBJ databases">
        <authorList>
            <person name="Chiriac C."/>
            <person name="Salcher M."/>
            <person name="Ghai R."/>
            <person name="Kavagutti S V."/>
        </authorList>
    </citation>
    <scope>NUCLEOTIDE SEQUENCE</scope>
</reference>
<dbReference type="PANTHER" id="PTHR47506:SF1">
    <property type="entry name" value="HTH-TYPE TRANSCRIPTIONAL REGULATOR YJDC"/>
    <property type="match status" value="1"/>
</dbReference>
<gene>
    <name evidence="5" type="ORF">UFOPK1392_02263</name>
</gene>
<dbReference type="Gene3D" id="1.10.10.60">
    <property type="entry name" value="Homeodomain-like"/>
    <property type="match status" value="1"/>
</dbReference>
<dbReference type="AlphaFoldDB" id="A0A6J5YM20"/>
<dbReference type="Gene3D" id="1.10.357.10">
    <property type="entry name" value="Tetracycline Repressor, domain 2"/>
    <property type="match status" value="1"/>
</dbReference>
<dbReference type="InterPro" id="IPR009057">
    <property type="entry name" value="Homeodomain-like_sf"/>
</dbReference>
<dbReference type="GO" id="GO:0003677">
    <property type="term" value="F:DNA binding"/>
    <property type="evidence" value="ECO:0007669"/>
    <property type="project" value="UniProtKB-KW"/>
</dbReference>
<dbReference type="InterPro" id="IPR036271">
    <property type="entry name" value="Tet_transcr_reg_TetR-rel_C_sf"/>
</dbReference>
<evidence type="ECO:0000259" key="4">
    <source>
        <dbReference type="PROSITE" id="PS50977"/>
    </source>
</evidence>
<dbReference type="Pfam" id="PF00440">
    <property type="entry name" value="TetR_N"/>
    <property type="match status" value="1"/>
</dbReference>
<protein>
    <submittedName>
        <fullName evidence="5">Unannotated protein</fullName>
    </submittedName>
</protein>
<dbReference type="InterPro" id="IPR001647">
    <property type="entry name" value="HTH_TetR"/>
</dbReference>
<dbReference type="SUPFAM" id="SSF48498">
    <property type="entry name" value="Tetracyclin repressor-like, C-terminal domain"/>
    <property type="match status" value="1"/>
</dbReference>
<dbReference type="PANTHER" id="PTHR47506">
    <property type="entry name" value="TRANSCRIPTIONAL REGULATORY PROTEIN"/>
    <property type="match status" value="1"/>
</dbReference>
<keyword evidence="1" id="KW-0805">Transcription regulation</keyword>